<comment type="caution">
    <text evidence="2">The sequence shown here is derived from an EMBL/GenBank/DDBJ whole genome shotgun (WGS) entry which is preliminary data.</text>
</comment>
<feature type="domain" description="General stress protein FMN-binding split barrel" evidence="1">
    <location>
        <begin position="40"/>
        <end position="179"/>
    </location>
</feature>
<dbReference type="EMBL" id="WMBT01000023">
    <property type="protein sequence ID" value="MTE02021.1"/>
    <property type="molecule type" value="Genomic_DNA"/>
</dbReference>
<dbReference type="InterPro" id="IPR052917">
    <property type="entry name" value="Stress-Dev_Protein"/>
</dbReference>
<keyword evidence="3" id="KW-1185">Reference proteome</keyword>
<sequence length="195" mass="21389">MAKAMAFANAPADPGTSFAPRAFAAHGNPPEAPMSDPDVIDRIWTLADRLDPCMFVTGDGDGQRVRPVYARVRRDEGAIYILTDTKGCKLDRIAANPNVSLAFSDERANDYVVINGTAQARHDPAKAREVWRLTDETFFKSPDNPDLRVITVRPTAAELWDGSNLLISGAKMLAERLLGAKTQLVENARVDRLEP</sequence>
<evidence type="ECO:0000259" key="1">
    <source>
        <dbReference type="Pfam" id="PF16242"/>
    </source>
</evidence>
<dbReference type="PANTHER" id="PTHR34818">
    <property type="entry name" value="PROTEIN BLI-3"/>
    <property type="match status" value="1"/>
</dbReference>
<dbReference type="PANTHER" id="PTHR34818:SF1">
    <property type="entry name" value="PROTEIN BLI-3"/>
    <property type="match status" value="1"/>
</dbReference>
<gene>
    <name evidence="2" type="ORF">GIY56_17165</name>
</gene>
<organism evidence="2 3">
    <name type="scientific">Paracoccus lichenicola</name>
    <dbReference type="NCBI Taxonomy" id="2665644"/>
    <lineage>
        <taxon>Bacteria</taxon>
        <taxon>Pseudomonadati</taxon>
        <taxon>Pseudomonadota</taxon>
        <taxon>Alphaproteobacteria</taxon>
        <taxon>Rhodobacterales</taxon>
        <taxon>Paracoccaceae</taxon>
        <taxon>Paracoccus</taxon>
    </lineage>
</organism>
<dbReference type="Gene3D" id="2.30.110.10">
    <property type="entry name" value="Electron Transport, Fmn-binding Protein, Chain A"/>
    <property type="match status" value="1"/>
</dbReference>
<dbReference type="SUPFAM" id="SSF50475">
    <property type="entry name" value="FMN-binding split barrel"/>
    <property type="match status" value="1"/>
</dbReference>
<protein>
    <submittedName>
        <fullName evidence="2">General stress protein</fullName>
    </submittedName>
</protein>
<dbReference type="AlphaFoldDB" id="A0A6L6HUR4"/>
<dbReference type="Proteomes" id="UP000481417">
    <property type="component" value="Unassembled WGS sequence"/>
</dbReference>
<accession>A0A6L6HUR4</accession>
<name>A0A6L6HUR4_9RHOB</name>
<reference evidence="2 3" key="1">
    <citation type="submission" date="2019-11" db="EMBL/GenBank/DDBJ databases">
        <authorList>
            <person name="Lang L."/>
        </authorList>
    </citation>
    <scope>NUCLEOTIDE SEQUENCE [LARGE SCALE GENOMIC DNA]</scope>
    <source>
        <strain evidence="2 3">YIM 132242</strain>
    </source>
</reference>
<proteinExistence type="predicted"/>
<dbReference type="InterPro" id="IPR038725">
    <property type="entry name" value="YdaG_split_barrel_FMN-bd"/>
</dbReference>
<evidence type="ECO:0000313" key="3">
    <source>
        <dbReference type="Proteomes" id="UP000481417"/>
    </source>
</evidence>
<evidence type="ECO:0000313" key="2">
    <source>
        <dbReference type="EMBL" id="MTE02021.1"/>
    </source>
</evidence>
<dbReference type="Pfam" id="PF16242">
    <property type="entry name" value="Pyrid_ox_like"/>
    <property type="match status" value="1"/>
</dbReference>
<dbReference type="InterPro" id="IPR012349">
    <property type="entry name" value="Split_barrel_FMN-bd"/>
</dbReference>